<dbReference type="PANTHER" id="PTHR30106">
    <property type="entry name" value="INNER MEMBRANE PROTEIN YEIH-RELATED"/>
    <property type="match status" value="1"/>
</dbReference>
<comment type="subcellular location">
    <subcellularLocation>
        <location evidence="1">Cell membrane</location>
        <topology evidence="1">Multi-pass membrane protein</topology>
    </subcellularLocation>
</comment>
<dbReference type="GO" id="GO:0005886">
    <property type="term" value="C:plasma membrane"/>
    <property type="evidence" value="ECO:0007669"/>
    <property type="project" value="UniProtKB-SubCell"/>
</dbReference>
<evidence type="ECO:0000256" key="7">
    <source>
        <dbReference type="SAM" id="Phobius"/>
    </source>
</evidence>
<feature type="transmembrane region" description="Helical" evidence="7">
    <location>
        <begin position="157"/>
        <end position="173"/>
    </location>
</feature>
<keyword evidence="9" id="KW-1185">Reference proteome</keyword>
<keyword evidence="5 7" id="KW-1133">Transmembrane helix</keyword>
<protein>
    <submittedName>
        <fullName evidence="8">Putative membrane protein YadS</fullName>
    </submittedName>
</protein>
<feature type="transmembrane region" description="Helical" evidence="7">
    <location>
        <begin position="68"/>
        <end position="89"/>
    </location>
</feature>
<feature type="transmembrane region" description="Helical" evidence="7">
    <location>
        <begin position="180"/>
        <end position="201"/>
    </location>
</feature>
<evidence type="ECO:0000256" key="1">
    <source>
        <dbReference type="ARBA" id="ARBA00004651"/>
    </source>
</evidence>
<keyword evidence="3" id="KW-1003">Cell membrane</keyword>
<evidence type="ECO:0000256" key="2">
    <source>
        <dbReference type="ARBA" id="ARBA00007977"/>
    </source>
</evidence>
<evidence type="ECO:0000256" key="4">
    <source>
        <dbReference type="ARBA" id="ARBA00022692"/>
    </source>
</evidence>
<feature type="transmembrane region" description="Helical" evidence="7">
    <location>
        <begin position="128"/>
        <end position="145"/>
    </location>
</feature>
<dbReference type="RefSeq" id="WP_184340670.1">
    <property type="nucleotide sequence ID" value="NZ_JACHIG010000006.1"/>
</dbReference>
<dbReference type="Pfam" id="PF03601">
    <property type="entry name" value="Cons_hypoth698"/>
    <property type="match status" value="1"/>
</dbReference>
<dbReference type="InterPro" id="IPR018383">
    <property type="entry name" value="UPF0324_pro"/>
</dbReference>
<dbReference type="AlphaFoldDB" id="A0A7W7YCJ0"/>
<feature type="transmembrane region" description="Helical" evidence="7">
    <location>
        <begin position="240"/>
        <end position="262"/>
    </location>
</feature>
<proteinExistence type="inferred from homology"/>
<dbReference type="PANTHER" id="PTHR30106:SF1">
    <property type="entry name" value="UPF0324 MEMBRANE PROTEIN FN0533"/>
    <property type="match status" value="1"/>
</dbReference>
<comment type="similarity">
    <text evidence="2">Belongs to the UPF0324 family.</text>
</comment>
<keyword evidence="4 7" id="KW-0812">Transmembrane</keyword>
<evidence type="ECO:0000256" key="5">
    <source>
        <dbReference type="ARBA" id="ARBA00022989"/>
    </source>
</evidence>
<evidence type="ECO:0000256" key="3">
    <source>
        <dbReference type="ARBA" id="ARBA00022475"/>
    </source>
</evidence>
<sequence>MPANSAASDSAYPTPGTPPSHWWQNEDWLAVLAALPVLIAVGSGWSPKLPAWGWSGMADVSKAFTPDNFAVSAVLLAVFLGISGLALAASLGKKIGSFLIGAVVVFILGWFSQWIAAHAGIKAWGLEYVVFALGLGLIWSHLLPVPEWLREAIRTEFFIKVGIVLLGATILLPEMMKAGFPGLIQAALVIPVVWYVCYFIARKLKVDDEFGVMLSTAVSICGVSAAIAACGAIQGDRKKLSYVTSIVLLCAVPMMVAMPWAIKSMGLSEAVGGAWIGGTLDTSGSVAAATEQVGKNATKVGVIVKLSQNVLIGVAAFILSIWWTMRGGKDGAHQGKKPSVGLIWERFPKFVIGFVIASVVFSYFVPPAVAEAAAKPLKGLREVWFAAAFVCIGLETRIGDLFKLGGGRPALAFLGGQAFNILWTLLLAIWLFSGK</sequence>
<dbReference type="Proteomes" id="UP000590740">
    <property type="component" value="Unassembled WGS sequence"/>
</dbReference>
<keyword evidence="6 7" id="KW-0472">Membrane</keyword>
<gene>
    <name evidence="8" type="ORF">HNQ65_003246</name>
</gene>
<evidence type="ECO:0000313" key="9">
    <source>
        <dbReference type="Proteomes" id="UP000590740"/>
    </source>
</evidence>
<feature type="transmembrane region" description="Helical" evidence="7">
    <location>
        <begin position="95"/>
        <end position="116"/>
    </location>
</feature>
<feature type="transmembrane region" description="Helical" evidence="7">
    <location>
        <begin position="306"/>
        <end position="325"/>
    </location>
</feature>
<dbReference type="EMBL" id="JACHIG010000006">
    <property type="protein sequence ID" value="MBB5033658.1"/>
    <property type="molecule type" value="Genomic_DNA"/>
</dbReference>
<organism evidence="8 9">
    <name type="scientific">Prosthecobacter vanneervenii</name>
    <dbReference type="NCBI Taxonomy" id="48466"/>
    <lineage>
        <taxon>Bacteria</taxon>
        <taxon>Pseudomonadati</taxon>
        <taxon>Verrucomicrobiota</taxon>
        <taxon>Verrucomicrobiia</taxon>
        <taxon>Verrucomicrobiales</taxon>
        <taxon>Verrucomicrobiaceae</taxon>
        <taxon>Prosthecobacter</taxon>
    </lineage>
</organism>
<comment type="caution">
    <text evidence="8">The sequence shown here is derived from an EMBL/GenBank/DDBJ whole genome shotgun (WGS) entry which is preliminary data.</text>
</comment>
<feature type="transmembrane region" description="Helical" evidence="7">
    <location>
        <begin position="346"/>
        <end position="363"/>
    </location>
</feature>
<reference evidence="8 9" key="1">
    <citation type="submission" date="2020-08" db="EMBL/GenBank/DDBJ databases">
        <title>Genomic Encyclopedia of Type Strains, Phase IV (KMG-IV): sequencing the most valuable type-strain genomes for metagenomic binning, comparative biology and taxonomic classification.</title>
        <authorList>
            <person name="Goeker M."/>
        </authorList>
    </citation>
    <scope>NUCLEOTIDE SEQUENCE [LARGE SCALE GENOMIC DNA]</scope>
    <source>
        <strain evidence="8 9">DSM 12252</strain>
    </source>
</reference>
<evidence type="ECO:0000256" key="6">
    <source>
        <dbReference type="ARBA" id="ARBA00023136"/>
    </source>
</evidence>
<feature type="transmembrane region" description="Helical" evidence="7">
    <location>
        <begin position="411"/>
        <end position="432"/>
    </location>
</feature>
<evidence type="ECO:0000313" key="8">
    <source>
        <dbReference type="EMBL" id="MBB5033658.1"/>
    </source>
</evidence>
<feature type="transmembrane region" description="Helical" evidence="7">
    <location>
        <begin position="28"/>
        <end position="47"/>
    </location>
</feature>
<name>A0A7W7YCJ0_9BACT</name>
<accession>A0A7W7YCJ0</accession>
<feature type="transmembrane region" description="Helical" evidence="7">
    <location>
        <begin position="213"/>
        <end position="233"/>
    </location>
</feature>